<dbReference type="Proteomes" id="UP001259803">
    <property type="component" value="Unassembled WGS sequence"/>
</dbReference>
<feature type="non-terminal residue" evidence="1">
    <location>
        <position position="76"/>
    </location>
</feature>
<gene>
    <name evidence="1" type="ORF">RM533_13620</name>
</gene>
<dbReference type="EMBL" id="JAVRHS010000032">
    <property type="protein sequence ID" value="MDT0577193.1"/>
    <property type="molecule type" value="Genomic_DNA"/>
</dbReference>
<keyword evidence="2" id="KW-1185">Reference proteome</keyword>
<evidence type="ECO:0000313" key="2">
    <source>
        <dbReference type="Proteomes" id="UP001259803"/>
    </source>
</evidence>
<organism evidence="1 2">
    <name type="scientific">Croceicoccus esteveae</name>
    <dbReference type="NCBI Taxonomy" id="3075597"/>
    <lineage>
        <taxon>Bacteria</taxon>
        <taxon>Pseudomonadati</taxon>
        <taxon>Pseudomonadota</taxon>
        <taxon>Alphaproteobacteria</taxon>
        <taxon>Sphingomonadales</taxon>
        <taxon>Erythrobacteraceae</taxon>
        <taxon>Croceicoccus</taxon>
    </lineage>
</organism>
<name>A0ABU2ZKT4_9SPHN</name>
<dbReference type="RefSeq" id="WP_311341768.1">
    <property type="nucleotide sequence ID" value="NZ_JAVRHS010000032.1"/>
</dbReference>
<proteinExistence type="predicted"/>
<accession>A0ABU2ZKT4</accession>
<protein>
    <submittedName>
        <fullName evidence="1">Uncharacterized protein</fullName>
    </submittedName>
</protein>
<comment type="caution">
    <text evidence="1">The sequence shown here is derived from an EMBL/GenBank/DDBJ whole genome shotgun (WGS) entry which is preliminary data.</text>
</comment>
<sequence>MSTEVWIRIDIFGPQAKLNEFKALCIVETQSGEGDETIKELDFSKVEPLPDEPEYVYCINNAWDDTWNFRDEAQEA</sequence>
<evidence type="ECO:0000313" key="1">
    <source>
        <dbReference type="EMBL" id="MDT0577193.1"/>
    </source>
</evidence>
<reference evidence="1 2" key="1">
    <citation type="submission" date="2023-09" db="EMBL/GenBank/DDBJ databases">
        <authorList>
            <person name="Rey-Velasco X."/>
        </authorList>
    </citation>
    <scope>NUCLEOTIDE SEQUENCE [LARGE SCALE GENOMIC DNA]</scope>
    <source>
        <strain evidence="1 2">F390</strain>
    </source>
</reference>